<organism evidence="2 3">
    <name type="scientific">Enterococcus gallinarum</name>
    <dbReference type="NCBI Taxonomy" id="1353"/>
    <lineage>
        <taxon>Bacteria</taxon>
        <taxon>Bacillati</taxon>
        <taxon>Bacillota</taxon>
        <taxon>Bacilli</taxon>
        <taxon>Lactobacillales</taxon>
        <taxon>Enterococcaceae</taxon>
        <taxon>Enterococcus</taxon>
    </lineage>
</organism>
<proteinExistence type="predicted"/>
<dbReference type="Gene3D" id="2.30.30.40">
    <property type="entry name" value="SH3 Domains"/>
    <property type="match status" value="1"/>
</dbReference>
<dbReference type="GO" id="GO:0009253">
    <property type="term" value="P:peptidoglycan catabolic process"/>
    <property type="evidence" value="ECO:0007669"/>
    <property type="project" value="InterPro"/>
</dbReference>
<evidence type="ECO:0000259" key="1">
    <source>
        <dbReference type="Pfam" id="PF08460"/>
    </source>
</evidence>
<dbReference type="Proteomes" id="UP000439965">
    <property type="component" value="Unassembled WGS sequence"/>
</dbReference>
<accession>A0A6I4XJH3</accession>
<dbReference type="GO" id="GO:0008745">
    <property type="term" value="F:N-acetylmuramoyl-L-alanine amidase activity"/>
    <property type="evidence" value="ECO:0007669"/>
    <property type="project" value="InterPro"/>
</dbReference>
<dbReference type="RefSeq" id="WP_202399245.1">
    <property type="nucleotide sequence ID" value="NZ_WVTI01000168.1"/>
</dbReference>
<evidence type="ECO:0000313" key="3">
    <source>
        <dbReference type="Proteomes" id="UP000439965"/>
    </source>
</evidence>
<dbReference type="AlphaFoldDB" id="A0A6I4XJH3"/>
<gene>
    <name evidence="2" type="ORF">GTI89_16935</name>
</gene>
<dbReference type="InterPro" id="IPR003646">
    <property type="entry name" value="SH3-like_bac-type"/>
</dbReference>
<feature type="non-terminal residue" evidence="2">
    <location>
        <position position="1"/>
    </location>
</feature>
<feature type="domain" description="SH3b" evidence="1">
    <location>
        <begin position="126"/>
        <end position="193"/>
    </location>
</feature>
<protein>
    <submittedName>
        <fullName evidence="2">N-acetylmuramoyl-L-alanine amidase</fullName>
    </submittedName>
</protein>
<dbReference type="Gene3D" id="3.40.80.10">
    <property type="entry name" value="Peptidoglycan recognition protein-like"/>
    <property type="match status" value="1"/>
</dbReference>
<dbReference type="EMBL" id="WVTI01000168">
    <property type="protein sequence ID" value="MXS27733.1"/>
    <property type="molecule type" value="Genomic_DNA"/>
</dbReference>
<name>A0A6I4XJH3_ENTGA</name>
<comment type="caution">
    <text evidence="2">The sequence shown here is derived from an EMBL/GenBank/DDBJ whole genome shotgun (WGS) entry which is preliminary data.</text>
</comment>
<sequence>IVTHGWITKNWWGDHTDPYGYLARWGISKAQLAQDLQTGVSETGETVIIQPGKPNAPKYQVGQAIRFTSIYPTPDALINEHLSAEALWTQVGTITAKLPDRQNLYRIENSGHLLGYVNDGDIAELWRPQTKKSFLIGVDEGIVLRAGQPSLSAPIYGIWPKNTRFYYDAFYIADGYVFIGGTDTTGARIYLPIGPND</sequence>
<feature type="non-terminal residue" evidence="2">
    <location>
        <position position="197"/>
    </location>
</feature>
<dbReference type="InterPro" id="IPR036505">
    <property type="entry name" value="Amidase/PGRP_sf"/>
</dbReference>
<reference evidence="2 3" key="1">
    <citation type="submission" date="2019-04" db="EMBL/GenBank/DDBJ databases">
        <title>Step-wise assembly of the neonatal virome modulated by breast feeding.</title>
        <authorList>
            <person name="Liang G."/>
            <person name="Bushman F."/>
        </authorList>
    </citation>
    <scope>NUCLEOTIDE SEQUENCE [LARGE SCALE GENOMIC DNA]</scope>
    <source>
        <strain evidence="2 3">E3404</strain>
    </source>
</reference>
<evidence type="ECO:0000313" key="2">
    <source>
        <dbReference type="EMBL" id="MXS27733.1"/>
    </source>
</evidence>
<dbReference type="Pfam" id="PF08460">
    <property type="entry name" value="SH3_5"/>
    <property type="match status" value="1"/>
</dbReference>